<feature type="compositionally biased region" description="Basic and acidic residues" evidence="1">
    <location>
        <begin position="172"/>
        <end position="184"/>
    </location>
</feature>
<dbReference type="GO" id="GO:0005829">
    <property type="term" value="C:cytosol"/>
    <property type="evidence" value="ECO:0007669"/>
    <property type="project" value="TreeGrafter"/>
</dbReference>
<dbReference type="InterPro" id="IPR057971">
    <property type="entry name" value="PKHA4-7_TBCA"/>
</dbReference>
<accession>G5B7Y3</accession>
<dbReference type="PANTHER" id="PTHR12752">
    <property type="entry name" value="PHOSPHOINOSITOL 3-PHOSPHATE-BINDING PROTEIN"/>
    <property type="match status" value="1"/>
</dbReference>
<evidence type="ECO:0000256" key="1">
    <source>
        <dbReference type="SAM" id="MobiDB-lite"/>
    </source>
</evidence>
<proteinExistence type="predicted"/>
<dbReference type="EMBL" id="JH168902">
    <property type="protein sequence ID" value="EHB05394.1"/>
    <property type="molecule type" value="Genomic_DNA"/>
</dbReference>
<dbReference type="STRING" id="10181.G5B7Y3"/>
<reference evidence="3 4" key="1">
    <citation type="journal article" date="2011" name="Nature">
        <title>Genome sequencing reveals insights into physiology and longevity of the naked mole rat.</title>
        <authorList>
            <person name="Kim E.B."/>
            <person name="Fang X."/>
            <person name="Fushan A.A."/>
            <person name="Huang Z."/>
            <person name="Lobanov A.V."/>
            <person name="Han L."/>
            <person name="Marino S.M."/>
            <person name="Sun X."/>
            <person name="Turanov A.A."/>
            <person name="Yang P."/>
            <person name="Yim S.H."/>
            <person name="Zhao X."/>
            <person name="Kasaikina M.V."/>
            <person name="Stoletzki N."/>
            <person name="Peng C."/>
            <person name="Polak P."/>
            <person name="Xiong Z."/>
            <person name="Kiezun A."/>
            <person name="Zhu Y."/>
            <person name="Chen Y."/>
            <person name="Kryukov G.V."/>
            <person name="Zhang Q."/>
            <person name="Peshkin L."/>
            <person name="Yang L."/>
            <person name="Bronson R.T."/>
            <person name="Buffenstein R."/>
            <person name="Wang B."/>
            <person name="Han C."/>
            <person name="Li Q."/>
            <person name="Chen L."/>
            <person name="Zhao W."/>
            <person name="Sunyaev S.R."/>
            <person name="Park T.J."/>
            <person name="Zhang G."/>
            <person name="Wang J."/>
            <person name="Gladyshev V.N."/>
        </authorList>
    </citation>
    <scope>NUCLEOTIDE SEQUENCE [LARGE SCALE GENOMIC DNA]</scope>
</reference>
<feature type="compositionally biased region" description="Pro residues" evidence="1">
    <location>
        <begin position="242"/>
        <end position="252"/>
    </location>
</feature>
<dbReference type="GO" id="GO:0032266">
    <property type="term" value="F:phosphatidylinositol-3-phosphate binding"/>
    <property type="evidence" value="ECO:0007669"/>
    <property type="project" value="TreeGrafter"/>
</dbReference>
<organism evidence="3 4">
    <name type="scientific">Heterocephalus glaber</name>
    <name type="common">Naked mole rat</name>
    <dbReference type="NCBI Taxonomy" id="10181"/>
    <lineage>
        <taxon>Eukaryota</taxon>
        <taxon>Metazoa</taxon>
        <taxon>Chordata</taxon>
        <taxon>Craniata</taxon>
        <taxon>Vertebrata</taxon>
        <taxon>Euteleostomi</taxon>
        <taxon>Mammalia</taxon>
        <taxon>Eutheria</taxon>
        <taxon>Euarchontoglires</taxon>
        <taxon>Glires</taxon>
        <taxon>Rodentia</taxon>
        <taxon>Hystricomorpha</taxon>
        <taxon>Bathyergidae</taxon>
        <taxon>Heterocephalus</taxon>
    </lineage>
</organism>
<feature type="domain" description="Pleckstrin homology" evidence="2">
    <location>
        <begin position="35"/>
        <end position="93"/>
    </location>
</feature>
<dbReference type="Proteomes" id="UP000006813">
    <property type="component" value="Unassembled WGS sequence"/>
</dbReference>
<feature type="compositionally biased region" description="Basic and acidic residues" evidence="1">
    <location>
        <begin position="202"/>
        <end position="218"/>
    </location>
</feature>
<evidence type="ECO:0000313" key="4">
    <source>
        <dbReference type="Proteomes" id="UP000006813"/>
    </source>
</evidence>
<protein>
    <submittedName>
        <fullName evidence="3">Pleckstrin-like protein domain-containing family A member 5</fullName>
    </submittedName>
</protein>
<dbReference type="InParanoid" id="G5B7Y3"/>
<dbReference type="AlphaFoldDB" id="G5B7Y3"/>
<dbReference type="GO" id="GO:0080025">
    <property type="term" value="F:phosphatidylinositol-3,5-bisphosphate binding"/>
    <property type="evidence" value="ECO:0007669"/>
    <property type="project" value="TreeGrafter"/>
</dbReference>
<feature type="region of interest" description="Disordered" evidence="1">
    <location>
        <begin position="161"/>
        <end position="266"/>
    </location>
</feature>
<dbReference type="Pfam" id="PF25541">
    <property type="entry name" value="TBCA_PH"/>
    <property type="match status" value="1"/>
</dbReference>
<dbReference type="GO" id="GO:0010314">
    <property type="term" value="F:phosphatidylinositol-5-phosphate binding"/>
    <property type="evidence" value="ECO:0007669"/>
    <property type="project" value="TreeGrafter"/>
</dbReference>
<name>G5B7Y3_HETGA</name>
<evidence type="ECO:0000259" key="2">
    <source>
        <dbReference type="Pfam" id="PF25541"/>
    </source>
</evidence>
<sequence>MVNHSDQMHSIPTSPSHGCIAAYQGYSLKRAYRAKPRRSRIDAKLSRLCEQEKVVHALEEKLQQLHKEKYTLEQALLSASQEIKMHAEEPEAIQTLVAAAGRPKDDNVKELDAVGREKDVKPNCDTPAGEIVRLKEAEPQNTDYSQEFKRTDSVFYETISTPKPNGVYSEEVTDKESNNEKMPKDITYSPEGEMQTPNSKPEGCREEDMKDSIHKEEETVTSQESTPEISRENQTRAGKSLPLPPEPAPLPSAQPQLLEGSHFMCV</sequence>
<evidence type="ECO:0000313" key="3">
    <source>
        <dbReference type="EMBL" id="EHB05394.1"/>
    </source>
</evidence>
<dbReference type="PANTHER" id="PTHR12752:SF3">
    <property type="entry name" value="PLECKSTRIN HOMOLOGY DOMAIN-CONTAINING FAMILY A MEMBER 5"/>
    <property type="match status" value="1"/>
</dbReference>
<dbReference type="GO" id="GO:0070273">
    <property type="term" value="F:phosphatidylinositol-4-phosphate binding"/>
    <property type="evidence" value="ECO:0007669"/>
    <property type="project" value="TreeGrafter"/>
</dbReference>
<gene>
    <name evidence="3" type="ORF">GW7_17746</name>
</gene>